<keyword evidence="2" id="KW-1133">Transmembrane helix</keyword>
<reference evidence="4" key="1">
    <citation type="submission" date="2014-11" db="EMBL/GenBank/DDBJ databases">
        <title>Molecular phylogeny of cliff fern family Woodsiaceae with morphological implications.</title>
        <authorList>
            <person name="Shao Y.-Z."/>
            <person name="Wei R."/>
            <person name="Zhang X.-C."/>
        </authorList>
    </citation>
    <scope>NUCLEOTIDE SEQUENCE</scope>
</reference>
<keyword evidence="2" id="KW-0472">Membrane</keyword>
<sequence>MASLFNIHFALCFLWPFLRLCYAVCYLTGDGDCAVCWMGMGAGTTAAVQSAPMACPAGIQLVWDTPPPATFHEDETPTYRYDLAIGRSIEVLPAVVGVIAEGYITLGVVCGVGVLLIGGFSWMVLRGKGQLHAAILWLFNPTITMTVNVIFGVGDAVAFTVALLVDFRENPKIAPVIPIYWLFMGVAWVVSALETYVVLKDIKSRRQLRNFRSKETRKVLHDISVHTLRLSVEDISKGLLGLMMAAIQVGYKIESVFFLSDAYEKFRELKASQHASNLRRPSRPRSSIQAEGSRNPGRTSEVMDPEGIDKSSEKDEDSLNGEEEAEEMVGQKVETHARPRESPRLLRRGQASGDSREGIHPSGSWTGR</sequence>
<accession>A0A0K6SA23</accession>
<evidence type="ECO:0000256" key="2">
    <source>
        <dbReference type="SAM" id="Phobius"/>
    </source>
</evidence>
<name>A0A0K6SA23_9ALVE</name>
<feature type="chain" id="PRO_5005508295" evidence="3">
    <location>
        <begin position="24"/>
        <end position="368"/>
    </location>
</feature>
<feature type="transmembrane region" description="Helical" evidence="2">
    <location>
        <begin position="137"/>
        <end position="165"/>
    </location>
</feature>
<evidence type="ECO:0000313" key="4">
    <source>
        <dbReference type="EMBL" id="CUC10477.1"/>
    </source>
</evidence>
<feature type="region of interest" description="Disordered" evidence="1">
    <location>
        <begin position="273"/>
        <end position="368"/>
    </location>
</feature>
<feature type="transmembrane region" description="Helical" evidence="2">
    <location>
        <begin position="177"/>
        <end position="199"/>
    </location>
</feature>
<evidence type="ECO:0000256" key="1">
    <source>
        <dbReference type="SAM" id="MobiDB-lite"/>
    </source>
</evidence>
<feature type="transmembrane region" description="Helical" evidence="2">
    <location>
        <begin position="103"/>
        <end position="125"/>
    </location>
</feature>
<dbReference type="EMBL" id="CDMZ01004184">
    <property type="protein sequence ID" value="CUC10477.1"/>
    <property type="molecule type" value="Genomic_DNA"/>
</dbReference>
<feature type="compositionally biased region" description="Acidic residues" evidence="1">
    <location>
        <begin position="314"/>
        <end position="327"/>
    </location>
</feature>
<proteinExistence type="predicted"/>
<gene>
    <name evidence="4" type="ORF">Cvel_9094.t1.CR2</name>
</gene>
<dbReference type="AlphaFoldDB" id="A0A0K6SA23"/>
<feature type="signal peptide" evidence="3">
    <location>
        <begin position="1"/>
        <end position="23"/>
    </location>
</feature>
<protein>
    <submittedName>
        <fullName evidence="4">Uncharacterized protein</fullName>
    </submittedName>
</protein>
<dbReference type="VEuPathDB" id="CryptoDB:Cvel_9094"/>
<organism evidence="4">
    <name type="scientific">Chromera velia CCMP2878</name>
    <dbReference type="NCBI Taxonomy" id="1169474"/>
    <lineage>
        <taxon>Eukaryota</taxon>
        <taxon>Sar</taxon>
        <taxon>Alveolata</taxon>
        <taxon>Colpodellida</taxon>
        <taxon>Chromeraceae</taxon>
        <taxon>Chromera</taxon>
    </lineage>
</organism>
<keyword evidence="3" id="KW-0732">Signal</keyword>
<feature type="compositionally biased region" description="Basic and acidic residues" evidence="1">
    <location>
        <begin position="333"/>
        <end position="344"/>
    </location>
</feature>
<feature type="compositionally biased region" description="Polar residues" evidence="1">
    <location>
        <begin position="288"/>
        <end position="298"/>
    </location>
</feature>
<keyword evidence="2" id="KW-0812">Transmembrane</keyword>
<evidence type="ECO:0000256" key="3">
    <source>
        <dbReference type="SAM" id="SignalP"/>
    </source>
</evidence>